<comment type="similarity">
    <text evidence="2">Belongs to the BexD/CtrA/VexA family.</text>
</comment>
<evidence type="ECO:0000259" key="15">
    <source>
        <dbReference type="Pfam" id="PF02563"/>
    </source>
</evidence>
<evidence type="ECO:0000256" key="7">
    <source>
        <dbReference type="ARBA" id="ARBA00022729"/>
    </source>
</evidence>
<dbReference type="PANTHER" id="PTHR33619">
    <property type="entry name" value="POLYSACCHARIDE EXPORT PROTEIN GFCE-RELATED"/>
    <property type="match status" value="1"/>
</dbReference>
<keyword evidence="10" id="KW-0626">Porin</keyword>
<keyword evidence="13" id="KW-0998">Cell outer membrane</keyword>
<dbReference type="GO" id="GO:0046930">
    <property type="term" value="C:pore complex"/>
    <property type="evidence" value="ECO:0007669"/>
    <property type="project" value="UniProtKB-KW"/>
</dbReference>
<keyword evidence="7" id="KW-0732">Signal</keyword>
<dbReference type="GO" id="GO:0015159">
    <property type="term" value="F:polysaccharide transmembrane transporter activity"/>
    <property type="evidence" value="ECO:0007669"/>
    <property type="project" value="InterPro"/>
</dbReference>
<dbReference type="GO" id="GO:0009279">
    <property type="term" value="C:cell outer membrane"/>
    <property type="evidence" value="ECO:0007669"/>
    <property type="project" value="UniProtKB-SubCell"/>
</dbReference>
<dbReference type="AlphaFoldDB" id="A0A9E5MGI0"/>
<keyword evidence="14" id="KW-0449">Lipoprotein</keyword>
<sequence>MITLVILGLSGCSWISPQEKVRAPELSEADVPEFDYIIGTGDSLEIFIWGSEELSTTVTVRPDGKITTRLVEDLPASGLTSTELARNIEKAYAKYVKSPVVSVIVNGFTGVPTQQVRVVGEATNPTAIPFSKHMTLLDLMIRVGGLSDFADGNDTVLIRRVDGEQTIFSLRVDDLLNDGDITANTTLMPGDIIIIPEAWF</sequence>
<gene>
    <name evidence="17" type="ORF">G8770_03970</name>
</gene>
<evidence type="ECO:0000256" key="2">
    <source>
        <dbReference type="ARBA" id="ARBA00009450"/>
    </source>
</evidence>
<evidence type="ECO:0000256" key="11">
    <source>
        <dbReference type="ARBA" id="ARBA00023136"/>
    </source>
</evidence>
<keyword evidence="3" id="KW-0813">Transport</keyword>
<evidence type="ECO:0000256" key="4">
    <source>
        <dbReference type="ARBA" id="ARBA00022452"/>
    </source>
</evidence>
<feature type="domain" description="SLBB" evidence="16">
    <location>
        <begin position="114"/>
        <end position="195"/>
    </location>
</feature>
<evidence type="ECO:0000256" key="1">
    <source>
        <dbReference type="ARBA" id="ARBA00004571"/>
    </source>
</evidence>
<organism evidence="17 18">
    <name type="scientific">Pseudomaricurvus hydrocarbonicus</name>
    <dbReference type="NCBI Taxonomy" id="1470433"/>
    <lineage>
        <taxon>Bacteria</taxon>
        <taxon>Pseudomonadati</taxon>
        <taxon>Pseudomonadota</taxon>
        <taxon>Gammaproteobacteria</taxon>
        <taxon>Cellvibrionales</taxon>
        <taxon>Cellvibrionaceae</taxon>
        <taxon>Pseudomaricurvus</taxon>
    </lineage>
</organism>
<keyword evidence="11" id="KW-0472">Membrane</keyword>
<dbReference type="EMBL" id="JAAONZ010000002">
    <property type="protein sequence ID" value="NHO64701.1"/>
    <property type="molecule type" value="Genomic_DNA"/>
</dbReference>
<comment type="caution">
    <text evidence="17">The sequence shown here is derived from an EMBL/GenBank/DDBJ whole genome shotgun (WGS) entry which is preliminary data.</text>
</comment>
<dbReference type="Pfam" id="PF22461">
    <property type="entry name" value="SLBB_2"/>
    <property type="match status" value="1"/>
</dbReference>
<feature type="domain" description="Polysaccharide export protein N-terminal" evidence="15">
    <location>
        <begin position="34"/>
        <end position="105"/>
    </location>
</feature>
<dbReference type="InterPro" id="IPR003715">
    <property type="entry name" value="Poly_export_N"/>
</dbReference>
<dbReference type="PANTHER" id="PTHR33619:SF3">
    <property type="entry name" value="POLYSACCHARIDE EXPORT PROTEIN GFCE-RELATED"/>
    <property type="match status" value="1"/>
</dbReference>
<dbReference type="Pfam" id="PF02563">
    <property type="entry name" value="Poly_export"/>
    <property type="match status" value="1"/>
</dbReference>
<dbReference type="NCBIfam" id="TIGR03027">
    <property type="entry name" value="pepcterm_export"/>
    <property type="match status" value="1"/>
</dbReference>
<dbReference type="GO" id="GO:0006811">
    <property type="term" value="P:monoatomic ion transport"/>
    <property type="evidence" value="ECO:0007669"/>
    <property type="project" value="UniProtKB-KW"/>
</dbReference>
<keyword evidence="18" id="KW-1185">Reference proteome</keyword>
<dbReference type="InterPro" id="IPR054765">
    <property type="entry name" value="SLBB_dom"/>
</dbReference>
<evidence type="ECO:0000256" key="5">
    <source>
        <dbReference type="ARBA" id="ARBA00022597"/>
    </source>
</evidence>
<dbReference type="Proteomes" id="UP000787472">
    <property type="component" value="Unassembled WGS sequence"/>
</dbReference>
<keyword evidence="4" id="KW-1134">Transmembrane beta strand</keyword>
<evidence type="ECO:0000259" key="16">
    <source>
        <dbReference type="Pfam" id="PF22461"/>
    </source>
</evidence>
<accession>A0A9E5MGI0</accession>
<reference evidence="17" key="1">
    <citation type="submission" date="2020-03" db="EMBL/GenBank/DDBJ databases">
        <authorList>
            <person name="Guo F."/>
        </authorList>
    </citation>
    <scope>NUCLEOTIDE SEQUENCE</scope>
    <source>
        <strain evidence="17">JCM 30134</strain>
    </source>
</reference>
<keyword evidence="6" id="KW-0812">Transmembrane</keyword>
<dbReference type="GO" id="GO:0015288">
    <property type="term" value="F:porin activity"/>
    <property type="evidence" value="ECO:0007669"/>
    <property type="project" value="UniProtKB-KW"/>
</dbReference>
<dbReference type="InterPro" id="IPR049712">
    <property type="entry name" value="Poly_export"/>
</dbReference>
<evidence type="ECO:0000256" key="13">
    <source>
        <dbReference type="ARBA" id="ARBA00023237"/>
    </source>
</evidence>
<proteinExistence type="inferred from homology"/>
<evidence type="ECO:0000256" key="14">
    <source>
        <dbReference type="ARBA" id="ARBA00023288"/>
    </source>
</evidence>
<comment type="subcellular location">
    <subcellularLocation>
        <location evidence="1">Cell outer membrane</location>
        <topology evidence="1">Multi-pass membrane protein</topology>
    </subcellularLocation>
</comment>
<dbReference type="InterPro" id="IPR017477">
    <property type="entry name" value="PEP-CTERM_polysacc_export"/>
</dbReference>
<evidence type="ECO:0000256" key="9">
    <source>
        <dbReference type="ARBA" id="ARBA00023065"/>
    </source>
</evidence>
<name>A0A9E5MGI0_9GAMM</name>
<evidence type="ECO:0000256" key="10">
    <source>
        <dbReference type="ARBA" id="ARBA00023114"/>
    </source>
</evidence>
<protein>
    <submittedName>
        <fullName evidence="17">Sugar ABC transporter substrate-binding protein</fullName>
    </submittedName>
</protein>
<evidence type="ECO:0000313" key="18">
    <source>
        <dbReference type="Proteomes" id="UP000787472"/>
    </source>
</evidence>
<evidence type="ECO:0000256" key="12">
    <source>
        <dbReference type="ARBA" id="ARBA00023139"/>
    </source>
</evidence>
<dbReference type="Gene3D" id="3.30.1950.10">
    <property type="entry name" value="wza like domain"/>
    <property type="match status" value="1"/>
</dbReference>
<keyword evidence="8" id="KW-0625">Polysaccharide transport</keyword>
<keyword evidence="9" id="KW-0406">Ion transport</keyword>
<evidence type="ECO:0000256" key="3">
    <source>
        <dbReference type="ARBA" id="ARBA00022448"/>
    </source>
</evidence>
<evidence type="ECO:0000313" key="17">
    <source>
        <dbReference type="EMBL" id="NHO64701.1"/>
    </source>
</evidence>
<keyword evidence="12" id="KW-0564">Palmitate</keyword>
<keyword evidence="5" id="KW-0762">Sugar transport</keyword>
<dbReference type="Gene3D" id="3.10.560.10">
    <property type="entry name" value="Outer membrane lipoprotein wza domain like"/>
    <property type="match status" value="1"/>
</dbReference>
<evidence type="ECO:0000256" key="6">
    <source>
        <dbReference type="ARBA" id="ARBA00022692"/>
    </source>
</evidence>
<evidence type="ECO:0000256" key="8">
    <source>
        <dbReference type="ARBA" id="ARBA00023047"/>
    </source>
</evidence>